<dbReference type="GO" id="GO:0003735">
    <property type="term" value="F:structural constituent of ribosome"/>
    <property type="evidence" value="ECO:0007669"/>
    <property type="project" value="InterPro"/>
</dbReference>
<evidence type="ECO:0000256" key="8">
    <source>
        <dbReference type="SAM" id="Coils"/>
    </source>
</evidence>
<dbReference type="InterPro" id="IPR020069">
    <property type="entry name" value="Ribosomal_bL9_C"/>
</dbReference>
<dbReference type="HAMAP" id="MF_00503">
    <property type="entry name" value="Ribosomal_bL9"/>
    <property type="match status" value="1"/>
</dbReference>
<comment type="similarity">
    <text evidence="1 7">Belongs to the bacterial ribosomal protein bL9 family.</text>
</comment>
<dbReference type="NCBIfam" id="TIGR00158">
    <property type="entry name" value="L9"/>
    <property type="match status" value="1"/>
</dbReference>
<dbReference type="InterPro" id="IPR020594">
    <property type="entry name" value="Ribosomal_bL9_bac/chp"/>
</dbReference>
<organism evidence="10 11">
    <name type="scientific">Nitrosomonas marina</name>
    <dbReference type="NCBI Taxonomy" id="917"/>
    <lineage>
        <taxon>Bacteria</taxon>
        <taxon>Pseudomonadati</taxon>
        <taxon>Pseudomonadota</taxon>
        <taxon>Betaproteobacteria</taxon>
        <taxon>Nitrosomonadales</taxon>
        <taxon>Nitrosomonadaceae</taxon>
        <taxon>Nitrosomonas</taxon>
    </lineage>
</organism>
<dbReference type="STRING" id="917.SAMN05216326_10882"/>
<dbReference type="InterPro" id="IPR000244">
    <property type="entry name" value="Ribosomal_bL9"/>
</dbReference>
<dbReference type="InterPro" id="IPR020070">
    <property type="entry name" value="Ribosomal_bL9_N"/>
</dbReference>
<feature type="domain" description="Ribosomal protein L9" evidence="9">
    <location>
        <begin position="13"/>
        <end position="40"/>
    </location>
</feature>
<dbReference type="InterPro" id="IPR036791">
    <property type="entry name" value="Ribosomal_bL9_C_sf"/>
</dbReference>
<dbReference type="GO" id="GO:0006412">
    <property type="term" value="P:translation"/>
    <property type="evidence" value="ECO:0007669"/>
    <property type="project" value="UniProtKB-UniRule"/>
</dbReference>
<dbReference type="EMBL" id="FOCP01000009">
    <property type="protein sequence ID" value="SEN18256.1"/>
    <property type="molecule type" value="Genomic_DNA"/>
</dbReference>
<keyword evidence="8" id="KW-0175">Coiled coil</keyword>
<feature type="coiled-coil region" evidence="8">
    <location>
        <begin position="37"/>
        <end position="71"/>
    </location>
</feature>
<dbReference type="GO" id="GO:0019843">
    <property type="term" value="F:rRNA binding"/>
    <property type="evidence" value="ECO:0007669"/>
    <property type="project" value="UniProtKB-UniRule"/>
</dbReference>
<evidence type="ECO:0000256" key="1">
    <source>
        <dbReference type="ARBA" id="ARBA00010605"/>
    </source>
</evidence>
<evidence type="ECO:0000256" key="6">
    <source>
        <dbReference type="ARBA" id="ARBA00035292"/>
    </source>
</evidence>
<accession>A0A1H8EFS4</accession>
<reference evidence="10 11" key="1">
    <citation type="submission" date="2016-10" db="EMBL/GenBank/DDBJ databases">
        <authorList>
            <person name="de Groot N.N."/>
        </authorList>
    </citation>
    <scope>NUCLEOTIDE SEQUENCE [LARGE SCALE GENOMIC DNA]</scope>
    <source>
        <strain evidence="10 11">Nm22</strain>
    </source>
</reference>
<keyword evidence="3 7" id="KW-0694">RNA-binding</keyword>
<dbReference type="PROSITE" id="PS00651">
    <property type="entry name" value="RIBOSOMAL_L9"/>
    <property type="match status" value="1"/>
</dbReference>
<name>A0A1H8EFS4_9PROT</name>
<proteinExistence type="inferred from homology"/>
<dbReference type="Proteomes" id="UP000199459">
    <property type="component" value="Unassembled WGS sequence"/>
</dbReference>
<evidence type="ECO:0000313" key="11">
    <source>
        <dbReference type="Proteomes" id="UP000199459"/>
    </source>
</evidence>
<keyword evidence="4 7" id="KW-0689">Ribosomal protein</keyword>
<dbReference type="AlphaFoldDB" id="A0A1H8EFS4"/>
<dbReference type="InterPro" id="IPR009027">
    <property type="entry name" value="Ribosomal_bL9/RNase_H1_N"/>
</dbReference>
<evidence type="ECO:0000256" key="4">
    <source>
        <dbReference type="ARBA" id="ARBA00022980"/>
    </source>
</evidence>
<gene>
    <name evidence="7" type="primary">rplI</name>
    <name evidence="10" type="ORF">SAMN05216325_10990</name>
</gene>
<dbReference type="SUPFAM" id="SSF55658">
    <property type="entry name" value="L9 N-domain-like"/>
    <property type="match status" value="1"/>
</dbReference>
<dbReference type="GO" id="GO:1990904">
    <property type="term" value="C:ribonucleoprotein complex"/>
    <property type="evidence" value="ECO:0007669"/>
    <property type="project" value="UniProtKB-KW"/>
</dbReference>
<dbReference type="RefSeq" id="WP_090631039.1">
    <property type="nucleotide sequence ID" value="NZ_FOCP01000009.1"/>
</dbReference>
<comment type="function">
    <text evidence="7">Binds to the 23S rRNA.</text>
</comment>
<dbReference type="Pfam" id="PF03948">
    <property type="entry name" value="Ribosomal_L9_C"/>
    <property type="match status" value="1"/>
</dbReference>
<dbReference type="InterPro" id="IPR036935">
    <property type="entry name" value="Ribosomal_bL9_N_sf"/>
</dbReference>
<evidence type="ECO:0000256" key="3">
    <source>
        <dbReference type="ARBA" id="ARBA00022884"/>
    </source>
</evidence>
<evidence type="ECO:0000256" key="2">
    <source>
        <dbReference type="ARBA" id="ARBA00022730"/>
    </source>
</evidence>
<dbReference type="GO" id="GO:0005840">
    <property type="term" value="C:ribosome"/>
    <property type="evidence" value="ECO:0007669"/>
    <property type="project" value="UniProtKB-KW"/>
</dbReference>
<dbReference type="Pfam" id="PF01281">
    <property type="entry name" value="Ribosomal_L9_N"/>
    <property type="match status" value="1"/>
</dbReference>
<protein>
    <recommendedName>
        <fullName evidence="6 7">Large ribosomal subunit protein bL9</fullName>
    </recommendedName>
</protein>
<evidence type="ECO:0000256" key="5">
    <source>
        <dbReference type="ARBA" id="ARBA00023274"/>
    </source>
</evidence>
<dbReference type="SUPFAM" id="SSF55653">
    <property type="entry name" value="Ribosomal protein L9 C-domain"/>
    <property type="match status" value="1"/>
</dbReference>
<dbReference type="PANTHER" id="PTHR21368">
    <property type="entry name" value="50S RIBOSOMAL PROTEIN L9"/>
    <property type="match status" value="1"/>
</dbReference>
<dbReference type="Gene3D" id="3.40.5.10">
    <property type="entry name" value="Ribosomal protein L9, N-terminal domain"/>
    <property type="match status" value="1"/>
</dbReference>
<sequence>MQVILMETVAKLGRLGEIVNVKSGYARNYLIPQGKAQRATEQTIAEFETRRAELEQKQADVQAAAQAIAERLEGLMLQISQKTSSDGKLFGSVTNANIAEALNEQGFAIEKSMIRMPHGQLKQVGDYPIKVVLHGDISAQITVSVLGEATI</sequence>
<keyword evidence="2 7" id="KW-0699">rRNA-binding</keyword>
<dbReference type="OrthoDB" id="9788336at2"/>
<evidence type="ECO:0000256" key="7">
    <source>
        <dbReference type="HAMAP-Rule" id="MF_00503"/>
    </source>
</evidence>
<keyword evidence="5 7" id="KW-0687">Ribonucleoprotein</keyword>
<evidence type="ECO:0000259" key="9">
    <source>
        <dbReference type="PROSITE" id="PS00651"/>
    </source>
</evidence>
<evidence type="ECO:0000313" key="10">
    <source>
        <dbReference type="EMBL" id="SEN18256.1"/>
    </source>
</evidence>
<dbReference type="Gene3D" id="3.10.430.100">
    <property type="entry name" value="Ribosomal protein L9, C-terminal domain"/>
    <property type="match status" value="1"/>
</dbReference>